<dbReference type="InterPro" id="IPR003439">
    <property type="entry name" value="ABC_transporter-like_ATP-bd"/>
</dbReference>
<dbReference type="SMART" id="SM00382">
    <property type="entry name" value="AAA"/>
    <property type="match status" value="1"/>
</dbReference>
<dbReference type="OrthoDB" id="9802264at2"/>
<dbReference type="CDD" id="cd03255">
    <property type="entry name" value="ABC_MJ0796_LolCDE_FtsE"/>
    <property type="match status" value="1"/>
</dbReference>
<organism evidence="6 7">
    <name type="scientific">Schaalia georgiae F0490</name>
    <dbReference type="NCBI Taxonomy" id="1125717"/>
    <lineage>
        <taxon>Bacteria</taxon>
        <taxon>Bacillati</taxon>
        <taxon>Actinomycetota</taxon>
        <taxon>Actinomycetes</taxon>
        <taxon>Actinomycetales</taxon>
        <taxon>Actinomycetaceae</taxon>
        <taxon>Schaalia</taxon>
    </lineage>
</organism>
<reference evidence="6 7" key="1">
    <citation type="submission" date="2012-05" db="EMBL/GenBank/DDBJ databases">
        <authorList>
            <person name="Harkins D.M."/>
            <person name="Madupu R."/>
            <person name="Durkin A.S."/>
            <person name="Torralba M."/>
            <person name="Methe B."/>
            <person name="Sutton G.G."/>
            <person name="Nelson K.E."/>
        </authorList>
    </citation>
    <scope>NUCLEOTIDE SEQUENCE [LARGE SCALE GENOMIC DNA]</scope>
    <source>
        <strain evidence="6 7">F0490</strain>
    </source>
</reference>
<dbReference type="InterPro" id="IPR017871">
    <property type="entry name" value="ABC_transporter-like_CS"/>
</dbReference>
<dbReference type="InterPro" id="IPR003593">
    <property type="entry name" value="AAA+_ATPase"/>
</dbReference>
<dbReference type="Gene3D" id="3.40.50.300">
    <property type="entry name" value="P-loop containing nucleotide triphosphate hydrolases"/>
    <property type="match status" value="1"/>
</dbReference>
<dbReference type="AlphaFoldDB" id="J0NGN8"/>
<evidence type="ECO:0000313" key="6">
    <source>
        <dbReference type="EMBL" id="EJF46219.1"/>
    </source>
</evidence>
<evidence type="ECO:0000259" key="5">
    <source>
        <dbReference type="PROSITE" id="PS50893"/>
    </source>
</evidence>
<protein>
    <submittedName>
        <fullName evidence="6">ABC transporter, ATP-binding protein</fullName>
    </submittedName>
</protein>
<dbReference type="Proteomes" id="UP000004578">
    <property type="component" value="Unassembled WGS sequence"/>
</dbReference>
<dbReference type="GO" id="GO:0022857">
    <property type="term" value="F:transmembrane transporter activity"/>
    <property type="evidence" value="ECO:0007669"/>
    <property type="project" value="UniProtKB-ARBA"/>
</dbReference>
<keyword evidence="3 6" id="KW-0067">ATP-binding</keyword>
<dbReference type="GO" id="GO:0016887">
    <property type="term" value="F:ATP hydrolysis activity"/>
    <property type="evidence" value="ECO:0007669"/>
    <property type="project" value="InterPro"/>
</dbReference>
<feature type="domain" description="ABC transporter" evidence="5">
    <location>
        <begin position="4"/>
        <end position="245"/>
    </location>
</feature>
<dbReference type="InterPro" id="IPR015854">
    <property type="entry name" value="ABC_transpr_LolD-like"/>
</dbReference>
<feature type="region of interest" description="Disordered" evidence="4">
    <location>
        <begin position="233"/>
        <end position="280"/>
    </location>
</feature>
<dbReference type="SUPFAM" id="SSF52540">
    <property type="entry name" value="P-loop containing nucleoside triphosphate hydrolases"/>
    <property type="match status" value="1"/>
</dbReference>
<evidence type="ECO:0000256" key="2">
    <source>
        <dbReference type="ARBA" id="ARBA00022741"/>
    </source>
</evidence>
<dbReference type="PROSITE" id="PS50893">
    <property type="entry name" value="ABC_TRANSPORTER_2"/>
    <property type="match status" value="1"/>
</dbReference>
<dbReference type="GO" id="GO:0005524">
    <property type="term" value="F:ATP binding"/>
    <property type="evidence" value="ECO:0007669"/>
    <property type="project" value="UniProtKB-KW"/>
</dbReference>
<dbReference type="PANTHER" id="PTHR24220:SF648">
    <property type="entry name" value="ABC TRANSPORTER ATP-BINDING PROTEIN YTRE"/>
    <property type="match status" value="1"/>
</dbReference>
<evidence type="ECO:0000256" key="3">
    <source>
        <dbReference type="ARBA" id="ARBA00022840"/>
    </source>
</evidence>
<sequence>MALVELRDVTRTVSLPDGEDLRILRGVTLDVEAGERVAIVGRSGTGKSTLLNIVGMLDRPTSGTYRVDGVDVVDLREGRRARLRGASFGFVFQQFNIFAARTAVENVEVPLLYGAGSSFWRRRRLATEMLERVGLGDRADSYPSQMSGGEQQRIAIARALVRKPKTILADEPTGALDPHTGGAVMDLLESVAQENDSALITITHDMAIAARSHRVFELFDGVLHRLGAADDFVGGAPQEPPPRNECPSAAGAPGVERAGTEAPGTRSARADGNCAPEEEQ</sequence>
<dbReference type="RefSeq" id="WP_005869720.1">
    <property type="nucleotide sequence ID" value="NZ_AKFS01000143.1"/>
</dbReference>
<dbReference type="GO" id="GO:0005886">
    <property type="term" value="C:plasma membrane"/>
    <property type="evidence" value="ECO:0007669"/>
    <property type="project" value="TreeGrafter"/>
</dbReference>
<dbReference type="FunFam" id="3.40.50.300:FF:000032">
    <property type="entry name" value="Export ABC transporter ATP-binding protein"/>
    <property type="match status" value="1"/>
</dbReference>
<dbReference type="PATRIC" id="fig|1125717.3.peg.930"/>
<accession>J0NGN8</accession>
<keyword evidence="1" id="KW-0813">Transport</keyword>
<dbReference type="EMBL" id="AKFS01000143">
    <property type="protein sequence ID" value="EJF46219.1"/>
    <property type="molecule type" value="Genomic_DNA"/>
</dbReference>
<comment type="caution">
    <text evidence="6">The sequence shown here is derived from an EMBL/GenBank/DDBJ whole genome shotgun (WGS) entry which is preliminary data.</text>
</comment>
<name>J0NGN8_9ACTO</name>
<keyword evidence="2" id="KW-0547">Nucleotide-binding</keyword>
<evidence type="ECO:0000256" key="1">
    <source>
        <dbReference type="ARBA" id="ARBA00022448"/>
    </source>
</evidence>
<proteinExistence type="predicted"/>
<keyword evidence="7" id="KW-1185">Reference proteome</keyword>
<dbReference type="PROSITE" id="PS00211">
    <property type="entry name" value="ABC_TRANSPORTER_1"/>
    <property type="match status" value="1"/>
</dbReference>
<evidence type="ECO:0000313" key="7">
    <source>
        <dbReference type="Proteomes" id="UP000004578"/>
    </source>
</evidence>
<dbReference type="GO" id="GO:0098796">
    <property type="term" value="C:membrane protein complex"/>
    <property type="evidence" value="ECO:0007669"/>
    <property type="project" value="UniProtKB-ARBA"/>
</dbReference>
<gene>
    <name evidence="6" type="ORF">HMPREF1317_0989</name>
</gene>
<dbReference type="InterPro" id="IPR027417">
    <property type="entry name" value="P-loop_NTPase"/>
</dbReference>
<dbReference type="Pfam" id="PF00005">
    <property type="entry name" value="ABC_tran"/>
    <property type="match status" value="1"/>
</dbReference>
<evidence type="ECO:0000256" key="4">
    <source>
        <dbReference type="SAM" id="MobiDB-lite"/>
    </source>
</evidence>
<dbReference type="InterPro" id="IPR017911">
    <property type="entry name" value="MacB-like_ATP-bd"/>
</dbReference>
<dbReference type="PANTHER" id="PTHR24220">
    <property type="entry name" value="IMPORT ATP-BINDING PROTEIN"/>
    <property type="match status" value="1"/>
</dbReference>